<sequence>MNEININKTLEDRANTHGDFIEGSITFNKLMDAINEKRSNLDGVQYYALTMIAGKMVRILNGNAYEVDHYRDIIGYATLGGRLDIPDEPLSPQPLVDCLPVIDVGKGTEQ</sequence>
<name>A0A8S5LER3_9CAUD</name>
<dbReference type="EMBL" id="BK014699">
    <property type="protein sequence ID" value="DAD68331.1"/>
    <property type="molecule type" value="Genomic_DNA"/>
</dbReference>
<evidence type="ECO:0000313" key="1">
    <source>
        <dbReference type="EMBL" id="DAD68331.1"/>
    </source>
</evidence>
<reference evidence="1" key="1">
    <citation type="journal article" date="2021" name="Proc. Natl. Acad. Sci. U.S.A.">
        <title>A Catalog of Tens of Thousands of Viruses from Human Metagenomes Reveals Hidden Associations with Chronic Diseases.</title>
        <authorList>
            <person name="Tisza M.J."/>
            <person name="Buck C.B."/>
        </authorList>
    </citation>
    <scope>NUCLEOTIDE SEQUENCE</scope>
    <source>
        <strain evidence="1">Ct4s49</strain>
    </source>
</reference>
<proteinExistence type="predicted"/>
<protein>
    <submittedName>
        <fullName evidence="1">Uncharacterized protein</fullName>
    </submittedName>
</protein>
<organism evidence="1">
    <name type="scientific">Podoviridae sp. ct4s49</name>
    <dbReference type="NCBI Taxonomy" id="2823555"/>
    <lineage>
        <taxon>Viruses</taxon>
        <taxon>Duplodnaviria</taxon>
        <taxon>Heunggongvirae</taxon>
        <taxon>Uroviricota</taxon>
        <taxon>Caudoviricetes</taxon>
    </lineage>
</organism>
<accession>A0A8S5LER3</accession>